<dbReference type="Proteomes" id="UP000276634">
    <property type="component" value="Unassembled WGS sequence"/>
</dbReference>
<dbReference type="Pfam" id="PF00691">
    <property type="entry name" value="OmpA"/>
    <property type="match status" value="1"/>
</dbReference>
<dbReference type="SUPFAM" id="SSF103088">
    <property type="entry name" value="OmpA-like"/>
    <property type="match status" value="1"/>
</dbReference>
<dbReference type="AlphaFoldDB" id="A0A3N1Y6N1"/>
<evidence type="ECO:0000313" key="8">
    <source>
        <dbReference type="Proteomes" id="UP000276634"/>
    </source>
</evidence>
<evidence type="ECO:0000256" key="5">
    <source>
        <dbReference type="SAM" id="SignalP"/>
    </source>
</evidence>
<evidence type="ECO:0000256" key="3">
    <source>
        <dbReference type="ARBA" id="ARBA00023237"/>
    </source>
</evidence>
<feature type="domain" description="OmpA-like" evidence="6">
    <location>
        <begin position="267"/>
        <end position="382"/>
    </location>
</feature>
<dbReference type="PANTHER" id="PTHR30329:SF21">
    <property type="entry name" value="LIPOPROTEIN YIAD-RELATED"/>
    <property type="match status" value="1"/>
</dbReference>
<dbReference type="PROSITE" id="PS51123">
    <property type="entry name" value="OMPA_2"/>
    <property type="match status" value="1"/>
</dbReference>
<keyword evidence="3" id="KW-0998">Cell outer membrane</keyword>
<dbReference type="GO" id="GO:0009279">
    <property type="term" value="C:cell outer membrane"/>
    <property type="evidence" value="ECO:0007669"/>
    <property type="project" value="UniProtKB-SubCell"/>
</dbReference>
<feature type="chain" id="PRO_5018147682" evidence="5">
    <location>
        <begin position="26"/>
        <end position="386"/>
    </location>
</feature>
<name>A0A3N1Y6N1_9GAMM</name>
<dbReference type="InterPro" id="IPR006665">
    <property type="entry name" value="OmpA-like"/>
</dbReference>
<sequence>MRDGRCLGLAGAALALGLAAAQAGAAIEGGGERYRFEPGDEVIYESDLPRCPVGEFLPELRIARGAYECARLADRIWIRPLEHGTTLYLALPGPLPEAFSLEFTVRSFTPGRPLLRFALHPAEVLARLQEGQAHAADDAQLVAGVIRVGEASLFGAKDAPRGNLDGRWDFRRAIEPGRDHRIAVQVRRGQIRFFVDGARVGHKPFAPAAPPQVLTLFFRRLVDAPQPFAEAPVLVRDIRIAGYRTREAAPEAERDLIRDLGAEETPEGLKVTLSEAILFDFGRWALRPEARPVLDKLARLAALRKGTVRVEGHTDDVGPEQFNRVLSELRAHVVALALARRGVEPGRLVARGFGETRPAVPNDSDAHRARNRRVEVILERPGAASR</sequence>
<keyword evidence="5" id="KW-0732">Signal</keyword>
<organism evidence="7 8">
    <name type="scientific">Inmirania thermothiophila</name>
    <dbReference type="NCBI Taxonomy" id="1750597"/>
    <lineage>
        <taxon>Bacteria</taxon>
        <taxon>Pseudomonadati</taxon>
        <taxon>Pseudomonadota</taxon>
        <taxon>Gammaproteobacteria</taxon>
        <taxon>Chromatiales</taxon>
        <taxon>Ectothiorhodospiraceae</taxon>
        <taxon>Inmirania</taxon>
    </lineage>
</organism>
<gene>
    <name evidence="7" type="ORF">EDC57_0333</name>
</gene>
<keyword evidence="8" id="KW-1185">Reference proteome</keyword>
<dbReference type="PRINTS" id="PR01021">
    <property type="entry name" value="OMPADOMAIN"/>
</dbReference>
<dbReference type="InterPro" id="IPR036737">
    <property type="entry name" value="OmpA-like_sf"/>
</dbReference>
<dbReference type="EMBL" id="RJVI01000001">
    <property type="protein sequence ID" value="ROR34435.1"/>
    <property type="molecule type" value="Genomic_DNA"/>
</dbReference>
<comment type="subcellular location">
    <subcellularLocation>
        <location evidence="1">Cell outer membrane</location>
    </subcellularLocation>
</comment>
<reference evidence="7 8" key="1">
    <citation type="submission" date="2018-11" db="EMBL/GenBank/DDBJ databases">
        <title>Genomic Encyclopedia of Type Strains, Phase IV (KMG-IV): sequencing the most valuable type-strain genomes for metagenomic binning, comparative biology and taxonomic classification.</title>
        <authorList>
            <person name="Goeker M."/>
        </authorList>
    </citation>
    <scope>NUCLEOTIDE SEQUENCE [LARGE SCALE GENOMIC DNA]</scope>
    <source>
        <strain evidence="7 8">DSM 100275</strain>
    </source>
</reference>
<dbReference type="Gene3D" id="3.30.1330.60">
    <property type="entry name" value="OmpA-like domain"/>
    <property type="match status" value="1"/>
</dbReference>
<evidence type="ECO:0000256" key="2">
    <source>
        <dbReference type="ARBA" id="ARBA00023136"/>
    </source>
</evidence>
<dbReference type="RefSeq" id="WP_123399606.1">
    <property type="nucleotide sequence ID" value="NZ_RJVI01000001.1"/>
</dbReference>
<evidence type="ECO:0000313" key="7">
    <source>
        <dbReference type="EMBL" id="ROR34435.1"/>
    </source>
</evidence>
<comment type="caution">
    <text evidence="7">The sequence shown here is derived from an EMBL/GenBank/DDBJ whole genome shotgun (WGS) entry which is preliminary data.</text>
</comment>
<proteinExistence type="predicted"/>
<dbReference type="InterPro" id="IPR006664">
    <property type="entry name" value="OMP_bac"/>
</dbReference>
<evidence type="ECO:0000256" key="4">
    <source>
        <dbReference type="PROSITE-ProRule" id="PRU00473"/>
    </source>
</evidence>
<dbReference type="InterPro" id="IPR050330">
    <property type="entry name" value="Bact_OuterMem_StrucFunc"/>
</dbReference>
<protein>
    <submittedName>
        <fullName evidence="7">Outer membrane protein OmpA-like peptidoglycan-associated protein</fullName>
    </submittedName>
</protein>
<dbReference type="OrthoDB" id="9815217at2"/>
<dbReference type="CDD" id="cd07185">
    <property type="entry name" value="OmpA_C-like"/>
    <property type="match status" value="1"/>
</dbReference>
<evidence type="ECO:0000256" key="1">
    <source>
        <dbReference type="ARBA" id="ARBA00004442"/>
    </source>
</evidence>
<dbReference type="PANTHER" id="PTHR30329">
    <property type="entry name" value="STATOR ELEMENT OF FLAGELLAR MOTOR COMPLEX"/>
    <property type="match status" value="1"/>
</dbReference>
<feature type="signal peptide" evidence="5">
    <location>
        <begin position="1"/>
        <end position="25"/>
    </location>
</feature>
<evidence type="ECO:0000259" key="6">
    <source>
        <dbReference type="PROSITE" id="PS51123"/>
    </source>
</evidence>
<accession>A0A3N1Y6N1</accession>
<keyword evidence="2 4" id="KW-0472">Membrane</keyword>